<feature type="coiled-coil region" evidence="6">
    <location>
        <begin position="336"/>
        <end position="441"/>
    </location>
</feature>
<evidence type="ECO:0000313" key="10">
    <source>
        <dbReference type="Proteomes" id="UP001396334"/>
    </source>
</evidence>
<evidence type="ECO:0000256" key="6">
    <source>
        <dbReference type="SAM" id="Coils"/>
    </source>
</evidence>
<feature type="region of interest" description="Disordered" evidence="7">
    <location>
        <begin position="490"/>
        <end position="514"/>
    </location>
</feature>
<keyword evidence="3" id="KW-0112">Calmodulin-binding</keyword>
<dbReference type="SMART" id="SM00242">
    <property type="entry name" value="MYSc"/>
    <property type="match status" value="1"/>
</dbReference>
<evidence type="ECO:0000256" key="3">
    <source>
        <dbReference type="ARBA" id="ARBA00022860"/>
    </source>
</evidence>
<keyword evidence="5" id="KW-0518">Myosin</keyword>
<evidence type="ECO:0000256" key="2">
    <source>
        <dbReference type="ARBA" id="ARBA00022840"/>
    </source>
</evidence>
<gene>
    <name evidence="9" type="ORF">V6N11_039740</name>
</gene>
<evidence type="ECO:0000256" key="5">
    <source>
        <dbReference type="PROSITE-ProRule" id="PRU00782"/>
    </source>
</evidence>
<dbReference type="PANTHER" id="PTHR13140">
    <property type="entry name" value="MYOSIN"/>
    <property type="match status" value="1"/>
</dbReference>
<evidence type="ECO:0000256" key="1">
    <source>
        <dbReference type="ARBA" id="ARBA00022741"/>
    </source>
</evidence>
<protein>
    <recommendedName>
        <fullName evidence="8">Myosin motor domain-containing protein</fullName>
    </recommendedName>
</protein>
<comment type="caution">
    <text evidence="9">The sequence shown here is derived from an EMBL/GenBank/DDBJ whole genome shotgun (WGS) entry which is preliminary data.</text>
</comment>
<keyword evidence="1" id="KW-0547">Nucleotide-binding</keyword>
<dbReference type="Gene3D" id="3.30.70.1590">
    <property type="match status" value="1"/>
</dbReference>
<comment type="caution">
    <text evidence="5">Lacks conserved residue(s) required for the propagation of feature annotation.</text>
</comment>
<evidence type="ECO:0000256" key="7">
    <source>
        <dbReference type="SAM" id="MobiDB-lite"/>
    </source>
</evidence>
<dbReference type="Gene3D" id="1.20.58.530">
    <property type="match status" value="1"/>
</dbReference>
<reference evidence="9 10" key="1">
    <citation type="journal article" date="2024" name="G3 (Bethesda)">
        <title>Genome assembly of Hibiscus sabdariffa L. provides insights into metabolisms of medicinal natural products.</title>
        <authorList>
            <person name="Kim T."/>
        </authorList>
    </citation>
    <scope>NUCLEOTIDE SEQUENCE [LARGE SCALE GENOMIC DNA]</scope>
    <source>
        <strain evidence="9">TK-2024</strain>
        <tissue evidence="9">Old leaves</tissue>
    </source>
</reference>
<sequence length="624" mass="70826">MWLVAPESMKSLEKTYLRHLKHKVTYQTDLFLEKNKDLVVPEHQALLAASKCSFLSRLFPPAPQESSAKSSKLSTIASGFKLQLQTLLDTLSATEPHYVRCVKPNNALKPGIFEKINVLQQLRCGGVLEAIRISCAGFPSRKPFRDFIDRFSILAPEVLNGSYNEVAACKKILEKSNLTGCQFLHLLHFDIVASSMLHYFIDCLLLQVGKTQVFLRAGQMAELDARRSEILGVSAVVIQRKVRAYLKYKNFKLLRISSIKIQAFCRGQVARYQYQRVRRGAACLKIQKHSRKFLARKAYKNLYFSSVSIQAVIRGMTARKQLLSRKQMKAAIVIQAAKATDALLETNNKLEKQVEELTWELQKLQRELDKERSGSNRTAGQVPVIQGVPVVDNESMNKLASENEQLKAQVATLEQKVDVTEKKYEETNKLSEQRLKQAVEAEKKIIELKTAMQRFYPNFVLWLEEKISDMETEDKVLRQQALLTAPSRKISSQSSFTTPTPMQNGQQAQLNSGPSLRFGREDSKMWVSKIESMPKADAVDSLIKCTEQNLGFSQEKPVAAFTIYKCLVYWRSLEVEKTSVFDTLIQMIGSALEIVQTTFGNCPQTDNKYLFIASSKQMDKSCFK</sequence>
<feature type="domain" description="Myosin motor" evidence="8">
    <location>
        <begin position="1"/>
        <end position="228"/>
    </location>
</feature>
<dbReference type="EMBL" id="JBBPBN010000155">
    <property type="protein sequence ID" value="KAK8974961.1"/>
    <property type="molecule type" value="Genomic_DNA"/>
</dbReference>
<accession>A0ABR2NFL6</accession>
<keyword evidence="5" id="KW-0505">Motor protein</keyword>
<evidence type="ECO:0000313" key="9">
    <source>
        <dbReference type="EMBL" id="KAK8974961.1"/>
    </source>
</evidence>
<evidence type="ECO:0000259" key="8">
    <source>
        <dbReference type="PROSITE" id="PS51456"/>
    </source>
</evidence>
<dbReference type="InterPro" id="IPR000048">
    <property type="entry name" value="IQ_motif_EF-hand-BS"/>
</dbReference>
<dbReference type="Proteomes" id="UP001396334">
    <property type="component" value="Unassembled WGS sequence"/>
</dbReference>
<dbReference type="PROSITE" id="PS51456">
    <property type="entry name" value="MYOSIN_MOTOR"/>
    <property type="match status" value="1"/>
</dbReference>
<organism evidence="9 10">
    <name type="scientific">Hibiscus sabdariffa</name>
    <name type="common">roselle</name>
    <dbReference type="NCBI Taxonomy" id="183260"/>
    <lineage>
        <taxon>Eukaryota</taxon>
        <taxon>Viridiplantae</taxon>
        <taxon>Streptophyta</taxon>
        <taxon>Embryophyta</taxon>
        <taxon>Tracheophyta</taxon>
        <taxon>Spermatophyta</taxon>
        <taxon>Magnoliopsida</taxon>
        <taxon>eudicotyledons</taxon>
        <taxon>Gunneridae</taxon>
        <taxon>Pentapetalae</taxon>
        <taxon>rosids</taxon>
        <taxon>malvids</taxon>
        <taxon>Malvales</taxon>
        <taxon>Malvaceae</taxon>
        <taxon>Malvoideae</taxon>
        <taxon>Hibiscus</taxon>
    </lineage>
</organism>
<name>A0ABR2NFL6_9ROSI</name>
<dbReference type="SMART" id="SM00015">
    <property type="entry name" value="IQ"/>
    <property type="match status" value="4"/>
</dbReference>
<dbReference type="Pfam" id="PF00063">
    <property type="entry name" value="Myosin_head"/>
    <property type="match status" value="1"/>
</dbReference>
<feature type="region of interest" description="Actin-binding" evidence="5">
    <location>
        <begin position="84"/>
        <end position="106"/>
    </location>
</feature>
<comment type="similarity">
    <text evidence="5">Belongs to the TRAFAC class myosin-kinesin ATPase superfamily. Myosin family.</text>
</comment>
<dbReference type="PROSITE" id="PS50096">
    <property type="entry name" value="IQ"/>
    <property type="match status" value="3"/>
</dbReference>
<dbReference type="InterPro" id="IPR027417">
    <property type="entry name" value="P-loop_NTPase"/>
</dbReference>
<keyword evidence="4 5" id="KW-0009">Actin-binding</keyword>
<keyword evidence="10" id="KW-1185">Reference proteome</keyword>
<dbReference type="Gene3D" id="1.20.5.190">
    <property type="match status" value="2"/>
</dbReference>
<proteinExistence type="inferred from homology"/>
<evidence type="ECO:0000256" key="4">
    <source>
        <dbReference type="ARBA" id="ARBA00023203"/>
    </source>
</evidence>
<keyword evidence="6" id="KW-0175">Coiled coil</keyword>
<dbReference type="Pfam" id="PF00612">
    <property type="entry name" value="IQ"/>
    <property type="match status" value="4"/>
</dbReference>
<dbReference type="PANTHER" id="PTHR13140:SF761">
    <property type="entry name" value="MYOSIN-7"/>
    <property type="match status" value="1"/>
</dbReference>
<dbReference type="SUPFAM" id="SSF52540">
    <property type="entry name" value="P-loop containing nucleoside triphosphate hydrolases"/>
    <property type="match status" value="1"/>
</dbReference>
<dbReference type="InterPro" id="IPR001609">
    <property type="entry name" value="Myosin_head_motor_dom-like"/>
</dbReference>
<keyword evidence="2" id="KW-0067">ATP-binding</keyword>